<dbReference type="CDD" id="cd03768">
    <property type="entry name" value="SR_ResInv"/>
    <property type="match status" value="1"/>
</dbReference>
<comment type="similarity">
    <text evidence="1">Belongs to the site-specific recombinase resolvase family.</text>
</comment>
<dbReference type="RefSeq" id="WP_133289970.1">
    <property type="nucleotide sequence ID" value="NZ_SMSJ01000024.1"/>
</dbReference>
<dbReference type="GO" id="GO:0015074">
    <property type="term" value="P:DNA integration"/>
    <property type="evidence" value="ECO:0007669"/>
    <property type="project" value="UniProtKB-KW"/>
</dbReference>
<reference evidence="8 9" key="1">
    <citation type="journal article" date="2016" name="J. Microbiol.">
        <title>Dankookia rubra gen. nov., sp. nov., an alphaproteobacterium isolated from sediment of a shallow stream.</title>
        <authorList>
            <person name="Kim W.H."/>
            <person name="Kim D.H."/>
            <person name="Kang K."/>
            <person name="Ahn T.Y."/>
        </authorList>
    </citation>
    <scope>NUCLEOTIDE SEQUENCE [LARGE SCALE GENOMIC DNA]</scope>
    <source>
        <strain evidence="8 9">JCM30602</strain>
    </source>
</reference>
<evidence type="ECO:0000256" key="3">
    <source>
        <dbReference type="ARBA" id="ARBA00023100"/>
    </source>
</evidence>
<evidence type="ECO:0000256" key="4">
    <source>
        <dbReference type="ARBA" id="ARBA00023125"/>
    </source>
</evidence>
<dbReference type="InterPro" id="IPR006118">
    <property type="entry name" value="Recombinase_CS"/>
</dbReference>
<keyword evidence="4" id="KW-0238">DNA-binding</keyword>
<dbReference type="CDD" id="cd00569">
    <property type="entry name" value="HTH_Hin_like"/>
    <property type="match status" value="1"/>
</dbReference>
<evidence type="ECO:0000256" key="2">
    <source>
        <dbReference type="ARBA" id="ARBA00022908"/>
    </source>
</evidence>
<comment type="caution">
    <text evidence="8">The sequence shown here is derived from an EMBL/GenBank/DDBJ whole genome shotgun (WGS) entry which is preliminary data.</text>
</comment>
<sequence>MLVGYGRVSTRDQNPEMQDQALRGAGCERIFIERASGAQRDRPHLAAALDFMRDGDVLVVWKLDRLARSLRHLLETAADLESRGIGLRVLTQPIDTTTSGGRMLFAICGAIAEFERELTRERTYAGLASAKARGKKGGRPPSLSANDLTAARAMLRDPELSAGDVARRLRVSPSTLYRHLPAAKSAALEKPSEDDPGRIP</sequence>
<evidence type="ECO:0000313" key="9">
    <source>
        <dbReference type="Proteomes" id="UP000295096"/>
    </source>
</evidence>
<evidence type="ECO:0000256" key="5">
    <source>
        <dbReference type="ARBA" id="ARBA00023172"/>
    </source>
</evidence>
<feature type="active site" description="O-(5'-phospho-DNA)-serine intermediate" evidence="6">
    <location>
        <position position="9"/>
    </location>
</feature>
<dbReference type="FunFam" id="3.40.50.1390:FF:000001">
    <property type="entry name" value="DNA recombinase"/>
    <property type="match status" value="1"/>
</dbReference>
<dbReference type="GO" id="GO:0000150">
    <property type="term" value="F:DNA strand exchange activity"/>
    <property type="evidence" value="ECO:0007669"/>
    <property type="project" value="UniProtKB-KW"/>
</dbReference>
<dbReference type="InterPro" id="IPR009057">
    <property type="entry name" value="Homeodomain-like_sf"/>
</dbReference>
<accession>A0A4R5QDH0</accession>
<dbReference type="Pfam" id="PF00239">
    <property type="entry name" value="Resolvase"/>
    <property type="match status" value="1"/>
</dbReference>
<dbReference type="GO" id="GO:0003677">
    <property type="term" value="F:DNA binding"/>
    <property type="evidence" value="ECO:0007669"/>
    <property type="project" value="UniProtKB-KW"/>
</dbReference>
<dbReference type="PANTHER" id="PTHR30461">
    <property type="entry name" value="DNA-INVERTASE FROM LAMBDOID PROPHAGE"/>
    <property type="match status" value="1"/>
</dbReference>
<dbReference type="SUPFAM" id="SSF46689">
    <property type="entry name" value="Homeodomain-like"/>
    <property type="match status" value="1"/>
</dbReference>
<evidence type="ECO:0000259" key="7">
    <source>
        <dbReference type="PROSITE" id="PS51736"/>
    </source>
</evidence>
<dbReference type="AlphaFoldDB" id="A0A4R5QDH0"/>
<organism evidence="8 9">
    <name type="scientific">Dankookia rubra</name>
    <dbReference type="NCBI Taxonomy" id="1442381"/>
    <lineage>
        <taxon>Bacteria</taxon>
        <taxon>Pseudomonadati</taxon>
        <taxon>Pseudomonadota</taxon>
        <taxon>Alphaproteobacteria</taxon>
        <taxon>Acetobacterales</taxon>
        <taxon>Roseomonadaceae</taxon>
        <taxon>Dankookia</taxon>
    </lineage>
</organism>
<dbReference type="InterPro" id="IPR036162">
    <property type="entry name" value="Resolvase-like_N_sf"/>
</dbReference>
<dbReference type="OrthoDB" id="9800103at2"/>
<dbReference type="SMART" id="SM00857">
    <property type="entry name" value="Resolvase"/>
    <property type="match status" value="1"/>
</dbReference>
<name>A0A4R5QDH0_9PROT</name>
<dbReference type="PROSITE" id="PS00398">
    <property type="entry name" value="RECOMBINASES_2"/>
    <property type="match status" value="1"/>
</dbReference>
<evidence type="ECO:0000256" key="6">
    <source>
        <dbReference type="PIRSR" id="PIRSR606118-50"/>
    </source>
</evidence>
<dbReference type="InterPro" id="IPR006120">
    <property type="entry name" value="Resolvase_HTH_dom"/>
</dbReference>
<proteinExistence type="inferred from homology"/>
<protein>
    <submittedName>
        <fullName evidence="8">Recombinase family protein</fullName>
    </submittedName>
</protein>
<dbReference type="Gene3D" id="1.10.10.60">
    <property type="entry name" value="Homeodomain-like"/>
    <property type="match status" value="1"/>
</dbReference>
<dbReference type="Proteomes" id="UP000295096">
    <property type="component" value="Unassembled WGS sequence"/>
</dbReference>
<dbReference type="SUPFAM" id="SSF53041">
    <property type="entry name" value="Resolvase-like"/>
    <property type="match status" value="1"/>
</dbReference>
<dbReference type="InterPro" id="IPR006119">
    <property type="entry name" value="Resolv_N"/>
</dbReference>
<dbReference type="PROSITE" id="PS51736">
    <property type="entry name" value="RECOMBINASES_3"/>
    <property type="match status" value="1"/>
</dbReference>
<gene>
    <name evidence="8" type="ORF">E2C06_17825</name>
</gene>
<feature type="domain" description="Resolvase/invertase-type recombinase catalytic" evidence="7">
    <location>
        <begin position="1"/>
        <end position="134"/>
    </location>
</feature>
<dbReference type="EMBL" id="SMSJ01000024">
    <property type="protein sequence ID" value="TDH61230.1"/>
    <property type="molecule type" value="Genomic_DNA"/>
</dbReference>
<keyword evidence="3" id="KW-0230">DNA invertase</keyword>
<dbReference type="PANTHER" id="PTHR30461:SF2">
    <property type="entry name" value="SERINE RECOMBINASE PINE-RELATED"/>
    <property type="match status" value="1"/>
</dbReference>
<keyword evidence="9" id="KW-1185">Reference proteome</keyword>
<keyword evidence="2" id="KW-0229">DNA integration</keyword>
<keyword evidence="5" id="KW-0233">DNA recombination</keyword>
<dbReference type="Pfam" id="PF02796">
    <property type="entry name" value="HTH_7"/>
    <property type="match status" value="1"/>
</dbReference>
<evidence type="ECO:0000256" key="1">
    <source>
        <dbReference type="ARBA" id="ARBA00009913"/>
    </source>
</evidence>
<evidence type="ECO:0000313" key="8">
    <source>
        <dbReference type="EMBL" id="TDH61230.1"/>
    </source>
</evidence>
<dbReference type="InterPro" id="IPR050639">
    <property type="entry name" value="SSR_resolvase"/>
</dbReference>
<dbReference type="Gene3D" id="3.40.50.1390">
    <property type="entry name" value="Resolvase, N-terminal catalytic domain"/>
    <property type="match status" value="1"/>
</dbReference>